<gene>
    <name evidence="2" type="ORF">SK128_009898</name>
</gene>
<dbReference type="Gene3D" id="1.10.287.70">
    <property type="match status" value="1"/>
</dbReference>
<reference evidence="2 3" key="1">
    <citation type="submission" date="2023-11" db="EMBL/GenBank/DDBJ databases">
        <title>Halocaridina rubra genome assembly.</title>
        <authorList>
            <person name="Smith C."/>
        </authorList>
    </citation>
    <scope>NUCLEOTIDE SEQUENCE [LARGE SCALE GENOMIC DNA]</scope>
    <source>
        <strain evidence="2">EP-1</strain>
        <tissue evidence="2">Whole</tissue>
    </source>
</reference>
<evidence type="ECO:0000313" key="2">
    <source>
        <dbReference type="EMBL" id="KAK7084338.1"/>
    </source>
</evidence>
<name>A0AAN9AD97_HALRR</name>
<keyword evidence="1" id="KW-0812">Transmembrane</keyword>
<proteinExistence type="predicted"/>
<keyword evidence="1" id="KW-0472">Membrane</keyword>
<evidence type="ECO:0000313" key="3">
    <source>
        <dbReference type="Proteomes" id="UP001381693"/>
    </source>
</evidence>
<dbReference type="AlphaFoldDB" id="A0AAN9AD97"/>
<dbReference type="Proteomes" id="UP001381693">
    <property type="component" value="Unassembled WGS sequence"/>
</dbReference>
<dbReference type="EMBL" id="JAXCGZ010002138">
    <property type="protein sequence ID" value="KAK7084338.1"/>
    <property type="molecule type" value="Genomic_DNA"/>
</dbReference>
<comment type="caution">
    <text evidence="2">The sequence shown here is derived from an EMBL/GenBank/DDBJ whole genome shotgun (WGS) entry which is preliminary data.</text>
</comment>
<protein>
    <submittedName>
        <fullName evidence="2">Uncharacterized protein</fullName>
    </submittedName>
</protein>
<keyword evidence="3" id="KW-1185">Reference proteome</keyword>
<evidence type="ECO:0000256" key="1">
    <source>
        <dbReference type="SAM" id="Phobius"/>
    </source>
</evidence>
<organism evidence="2 3">
    <name type="scientific">Halocaridina rubra</name>
    <name type="common">Hawaiian red shrimp</name>
    <dbReference type="NCBI Taxonomy" id="373956"/>
    <lineage>
        <taxon>Eukaryota</taxon>
        <taxon>Metazoa</taxon>
        <taxon>Ecdysozoa</taxon>
        <taxon>Arthropoda</taxon>
        <taxon>Crustacea</taxon>
        <taxon>Multicrustacea</taxon>
        <taxon>Malacostraca</taxon>
        <taxon>Eumalacostraca</taxon>
        <taxon>Eucarida</taxon>
        <taxon>Decapoda</taxon>
        <taxon>Pleocyemata</taxon>
        <taxon>Caridea</taxon>
        <taxon>Atyoidea</taxon>
        <taxon>Atyidae</taxon>
        <taxon>Halocaridina</taxon>
    </lineage>
</organism>
<accession>A0AAN9AD97</accession>
<keyword evidence="1" id="KW-1133">Transmembrane helix</keyword>
<sequence>MQLLSDSEELKQVVTEFERLVLGLWWVFCILITVAYRSSLIAHLSVPGKSATIDTLEQLLQPNGWTWGMEETYGIGWEWFRKSTVPTVMNIYKHMEVH</sequence>
<feature type="transmembrane region" description="Helical" evidence="1">
    <location>
        <begin position="20"/>
        <end position="36"/>
    </location>
</feature>